<evidence type="ECO:0000313" key="1">
    <source>
        <dbReference type="EMBL" id="MFC6098379.1"/>
    </source>
</evidence>
<name>A0ABW1PS37_9FLAO</name>
<gene>
    <name evidence="1" type="ORF">ACFPVY_17155</name>
</gene>
<keyword evidence="2" id="KW-1185">Reference proteome</keyword>
<evidence type="ECO:0008006" key="3">
    <source>
        <dbReference type="Google" id="ProtNLM"/>
    </source>
</evidence>
<protein>
    <recommendedName>
        <fullName evidence="3">Carboxypeptidase-like regulatory domain-containing protein</fullName>
    </recommendedName>
</protein>
<dbReference type="Gene3D" id="2.60.40.1120">
    <property type="entry name" value="Carboxypeptidase-like, regulatory domain"/>
    <property type="match status" value="1"/>
</dbReference>
<dbReference type="InterPro" id="IPR008969">
    <property type="entry name" value="CarboxyPept-like_regulatory"/>
</dbReference>
<dbReference type="Proteomes" id="UP001596287">
    <property type="component" value="Unassembled WGS sequence"/>
</dbReference>
<evidence type="ECO:0000313" key="2">
    <source>
        <dbReference type="Proteomes" id="UP001596287"/>
    </source>
</evidence>
<reference evidence="2" key="1">
    <citation type="journal article" date="2019" name="Int. J. Syst. Evol. Microbiol.">
        <title>The Global Catalogue of Microorganisms (GCM) 10K type strain sequencing project: providing services to taxonomists for standard genome sequencing and annotation.</title>
        <authorList>
            <consortium name="The Broad Institute Genomics Platform"/>
            <consortium name="The Broad Institute Genome Sequencing Center for Infectious Disease"/>
            <person name="Wu L."/>
            <person name="Ma J."/>
        </authorList>
    </citation>
    <scope>NUCLEOTIDE SEQUENCE [LARGE SCALE GENOMIC DNA]</scope>
    <source>
        <strain evidence="2">CCUG 49679</strain>
    </source>
</reference>
<dbReference type="EMBL" id="JBHSQB010000021">
    <property type="protein sequence ID" value="MFC6098379.1"/>
    <property type="molecule type" value="Genomic_DNA"/>
</dbReference>
<dbReference type="RefSeq" id="WP_379793394.1">
    <property type="nucleotide sequence ID" value="NZ_JBHSQB010000021.1"/>
</dbReference>
<proteinExistence type="predicted"/>
<accession>A0ABW1PS37</accession>
<comment type="caution">
    <text evidence="1">The sequence shown here is derived from an EMBL/GenBank/DDBJ whole genome shotgun (WGS) entry which is preliminary data.</text>
</comment>
<organism evidence="1 2">
    <name type="scientific">Flavobacterium qiangtangense</name>
    <dbReference type="NCBI Taxonomy" id="1442595"/>
    <lineage>
        <taxon>Bacteria</taxon>
        <taxon>Pseudomonadati</taxon>
        <taxon>Bacteroidota</taxon>
        <taxon>Flavobacteriia</taxon>
        <taxon>Flavobacteriales</taxon>
        <taxon>Flavobacteriaceae</taxon>
        <taxon>Flavobacterium</taxon>
    </lineage>
</organism>
<dbReference type="SUPFAM" id="SSF49464">
    <property type="entry name" value="Carboxypeptidase regulatory domain-like"/>
    <property type="match status" value="1"/>
</dbReference>
<sequence>MIKNSIAIASICFVLGACNSKTYNGYVYDQKSKLPIENVEVNDFLNNKSTKTDNKGYFNLKHEGKISGQLLFKKQGYVSDTLETIRIQSGEKQIEQFKGDTIFMYDVNNSFRDSIKRLNQVQN</sequence>
<dbReference type="PROSITE" id="PS51257">
    <property type="entry name" value="PROKAR_LIPOPROTEIN"/>
    <property type="match status" value="1"/>
</dbReference>